<evidence type="ECO:0000256" key="1">
    <source>
        <dbReference type="SAM" id="Phobius"/>
    </source>
</evidence>
<accession>A0A8D1V0G3</accession>
<feature type="transmembrane region" description="Helical" evidence="1">
    <location>
        <begin position="49"/>
        <end position="68"/>
    </location>
</feature>
<reference evidence="2" key="1">
    <citation type="submission" date="2025-08" db="UniProtKB">
        <authorList>
            <consortium name="Ensembl"/>
        </authorList>
    </citation>
    <scope>IDENTIFICATION</scope>
</reference>
<evidence type="ECO:0000313" key="3">
    <source>
        <dbReference type="Proteomes" id="UP000694723"/>
    </source>
</evidence>
<keyword evidence="1" id="KW-1133">Transmembrane helix</keyword>
<protein>
    <submittedName>
        <fullName evidence="2">Uncharacterized protein</fullName>
    </submittedName>
</protein>
<proteinExistence type="predicted"/>
<sequence>MPRSGIAGSYGSSVISLRNLCTGFHSSCTNLYSHQQCKRVPLSPHPLQHLLFVDLLIMAILTGARRYLIVVLIRISLIIADVEHFFHVPVGLLYVFFGDMPI</sequence>
<organism evidence="2 3">
    <name type="scientific">Sus scrofa</name>
    <name type="common">Pig</name>
    <dbReference type="NCBI Taxonomy" id="9823"/>
    <lineage>
        <taxon>Eukaryota</taxon>
        <taxon>Metazoa</taxon>
        <taxon>Chordata</taxon>
        <taxon>Craniata</taxon>
        <taxon>Vertebrata</taxon>
        <taxon>Euteleostomi</taxon>
        <taxon>Mammalia</taxon>
        <taxon>Eutheria</taxon>
        <taxon>Laurasiatheria</taxon>
        <taxon>Artiodactyla</taxon>
        <taxon>Suina</taxon>
        <taxon>Suidae</taxon>
        <taxon>Sus</taxon>
    </lineage>
</organism>
<keyword evidence="1" id="KW-0812">Transmembrane</keyword>
<keyword evidence="1" id="KW-0472">Membrane</keyword>
<feature type="transmembrane region" description="Helical" evidence="1">
    <location>
        <begin position="75"/>
        <end position="97"/>
    </location>
</feature>
<dbReference type="Proteomes" id="UP000694723">
    <property type="component" value="Unplaced"/>
</dbReference>
<name>A0A8D1V0G3_PIG</name>
<dbReference type="AlphaFoldDB" id="A0A8D1V0G3"/>
<dbReference type="Ensembl" id="ENSSSCT00060041029.1">
    <property type="protein sequence ID" value="ENSSSCP00060017390.1"/>
    <property type="gene ID" value="ENSSSCG00060030372.1"/>
</dbReference>
<evidence type="ECO:0000313" key="2">
    <source>
        <dbReference type="Ensembl" id="ENSSSCP00060017390.1"/>
    </source>
</evidence>